<proteinExistence type="predicted"/>
<evidence type="ECO:0000313" key="1">
    <source>
        <dbReference type="EMBL" id="PTB96543.1"/>
    </source>
</evidence>
<accession>A0A2T4DRV1</accession>
<protein>
    <submittedName>
        <fullName evidence="1">Glycosyl transferase</fullName>
    </submittedName>
</protein>
<comment type="caution">
    <text evidence="1">The sequence shown here is derived from an EMBL/GenBank/DDBJ whole genome shotgun (WGS) entry which is preliminary data.</text>
</comment>
<dbReference type="EMBL" id="PYVU01000046">
    <property type="protein sequence ID" value="PTB96543.1"/>
    <property type="molecule type" value="Genomic_DNA"/>
</dbReference>
<dbReference type="GO" id="GO:0016740">
    <property type="term" value="F:transferase activity"/>
    <property type="evidence" value="ECO:0007669"/>
    <property type="project" value="UniProtKB-KW"/>
</dbReference>
<keyword evidence="1" id="KW-0808">Transferase</keyword>
<sequence>MRKKLKNLSENTLLGRFIFKIPHLLYEFYRNRIMTDEQFIKARFKRELGYKLNLKSPKTFNEKIQWLKINDRTAKHTECADKFTVREYVSKRIGEEHLVPLLLHTNDVNDLIPENLPQTPFIIKATHFCGGNIIVRDKNNVNWKQIREKASKWLKENYYYRLREWQYKNIPPALVIEKLLQDNAGKIPYDYKVHCFNGEIEFIQVHQDRESNHKKVIYDSNWNLLKFSSHFEEGAAIPEPKTFELMKKIARKLSKEFYYVRVDLYEVEDTVYFGELTFHHASGFRRFTPSSQDRILGDKLKLPIDEAP</sequence>
<gene>
    <name evidence="1" type="ORF">C9994_06880</name>
</gene>
<reference evidence="1 2" key="1">
    <citation type="submission" date="2018-03" db="EMBL/GenBank/DDBJ databases">
        <title>Cross-interface Injection: A General Nanoliter Liquid Handling Method Applied to Single Cells Genome Amplification Automated Nanoliter Liquid Handling Applied to Single Cell Multiple Displacement Amplification.</title>
        <authorList>
            <person name="Yun J."/>
            <person name="Xu P."/>
            <person name="Xu J."/>
            <person name="Dai X."/>
            <person name="Wang Y."/>
            <person name="Zheng X."/>
            <person name="Cao C."/>
            <person name="Yi Q."/>
            <person name="Zhu Y."/>
            <person name="Wang L."/>
            <person name="Dong Z."/>
            <person name="Huang Y."/>
            <person name="Huang L."/>
            <person name="Du W."/>
        </authorList>
    </citation>
    <scope>NUCLEOTIDE SEQUENCE [LARGE SCALE GENOMIC DNA]</scope>
    <source>
        <strain evidence="1 2">Z-D1-2</strain>
    </source>
</reference>
<organism evidence="1 2">
    <name type="scientific">Marivirga lumbricoides</name>
    <dbReference type="NCBI Taxonomy" id="1046115"/>
    <lineage>
        <taxon>Bacteria</taxon>
        <taxon>Pseudomonadati</taxon>
        <taxon>Bacteroidota</taxon>
        <taxon>Cytophagia</taxon>
        <taxon>Cytophagales</taxon>
        <taxon>Marivirgaceae</taxon>
        <taxon>Marivirga</taxon>
    </lineage>
</organism>
<dbReference type="Proteomes" id="UP000240608">
    <property type="component" value="Unassembled WGS sequence"/>
</dbReference>
<dbReference type="InterPro" id="IPR029465">
    <property type="entry name" value="ATPgrasp_TupA"/>
</dbReference>
<name>A0A2T4DRV1_9BACT</name>
<dbReference type="Pfam" id="PF14305">
    <property type="entry name" value="ATPgrasp_TupA"/>
    <property type="match status" value="1"/>
</dbReference>
<dbReference type="SUPFAM" id="SSF56059">
    <property type="entry name" value="Glutathione synthetase ATP-binding domain-like"/>
    <property type="match status" value="1"/>
</dbReference>
<dbReference type="AlphaFoldDB" id="A0A2T4DRV1"/>
<evidence type="ECO:0000313" key="2">
    <source>
        <dbReference type="Proteomes" id="UP000240608"/>
    </source>
</evidence>